<protein>
    <submittedName>
        <fullName evidence="2">Uncharacterized protein</fullName>
    </submittedName>
</protein>
<comment type="caution">
    <text evidence="2">The sequence shown here is derived from an EMBL/GenBank/DDBJ whole genome shotgun (WGS) entry which is preliminary data.</text>
</comment>
<dbReference type="Proteomes" id="UP001316803">
    <property type="component" value="Unassembled WGS sequence"/>
</dbReference>
<dbReference type="AlphaFoldDB" id="A0AAN8I3Q5"/>
<name>A0AAN8I3Q5_9EURO</name>
<sequence>MSSQSSSDPSKNQSPSKPKTLDLPTPPGPSRPRHNLPTAPGQLPATALFHGPHSRNASNNSVNRGAHSRDDRSTGTPVDRDRDRDHQHLPRALTPTSSFSGVARPSLINDHKVPLPRASYKNPPNNLGGQPTGIGAVTSKKDDEFRADAVWAEMQKTLADVELSAMNSSHVFSAAHVGALEDLRSAQLGLAGAWARSEAEEGVDEEFGRDGGEMGDAGASVGGGFAGTGMGTGSNSASPRSAGGNAKSAQSGSRRGSTASNLEEETERDIKLARRRREANDRYFRQVNSGVVDVVKRLDEVVGAMRRVEKESREIWNSSESGGETEDLGVQTETDESVRRQQGRKRAGTKDTVATTDSEVLTDSPGETRGS</sequence>
<dbReference type="Pfam" id="PF17242">
    <property type="entry name" value="DUF5315"/>
    <property type="match status" value="1"/>
</dbReference>
<proteinExistence type="predicted"/>
<feature type="compositionally biased region" description="Polar residues" evidence="1">
    <location>
        <begin position="247"/>
        <end position="261"/>
    </location>
</feature>
<dbReference type="EMBL" id="JAKLMC020000025">
    <property type="protein sequence ID" value="KAK5950599.1"/>
    <property type="molecule type" value="Genomic_DNA"/>
</dbReference>
<feature type="region of interest" description="Disordered" evidence="1">
    <location>
        <begin position="195"/>
        <end position="283"/>
    </location>
</feature>
<feature type="region of interest" description="Disordered" evidence="1">
    <location>
        <begin position="1"/>
        <end position="138"/>
    </location>
</feature>
<evidence type="ECO:0000313" key="2">
    <source>
        <dbReference type="EMBL" id="KAK5950599.1"/>
    </source>
</evidence>
<feature type="compositionally biased region" description="Basic and acidic residues" evidence="1">
    <location>
        <begin position="304"/>
        <end position="314"/>
    </location>
</feature>
<feature type="compositionally biased region" description="Low complexity" evidence="1">
    <location>
        <begin position="1"/>
        <end position="18"/>
    </location>
</feature>
<gene>
    <name evidence="2" type="ORF">OHC33_008265</name>
</gene>
<feature type="compositionally biased region" description="Basic and acidic residues" evidence="1">
    <location>
        <begin position="67"/>
        <end position="88"/>
    </location>
</feature>
<keyword evidence="3" id="KW-1185">Reference proteome</keyword>
<feature type="compositionally biased region" description="Gly residues" evidence="1">
    <location>
        <begin position="220"/>
        <end position="232"/>
    </location>
</feature>
<organism evidence="2 3">
    <name type="scientific">Knufia fluminis</name>
    <dbReference type="NCBI Taxonomy" id="191047"/>
    <lineage>
        <taxon>Eukaryota</taxon>
        <taxon>Fungi</taxon>
        <taxon>Dikarya</taxon>
        <taxon>Ascomycota</taxon>
        <taxon>Pezizomycotina</taxon>
        <taxon>Eurotiomycetes</taxon>
        <taxon>Chaetothyriomycetidae</taxon>
        <taxon>Chaetothyriales</taxon>
        <taxon>Trichomeriaceae</taxon>
        <taxon>Knufia</taxon>
    </lineage>
</organism>
<feature type="region of interest" description="Disordered" evidence="1">
    <location>
        <begin position="304"/>
        <end position="371"/>
    </location>
</feature>
<accession>A0AAN8I3Q5</accession>
<feature type="compositionally biased region" description="Basic and acidic residues" evidence="1">
    <location>
        <begin position="268"/>
        <end position="283"/>
    </location>
</feature>
<evidence type="ECO:0000313" key="3">
    <source>
        <dbReference type="Proteomes" id="UP001316803"/>
    </source>
</evidence>
<feature type="compositionally biased region" description="Polar residues" evidence="1">
    <location>
        <begin position="352"/>
        <end position="361"/>
    </location>
</feature>
<reference evidence="2 3" key="1">
    <citation type="submission" date="2022-12" db="EMBL/GenBank/DDBJ databases">
        <title>Genomic features and morphological characterization of a novel Knufia sp. strain isolated from spacecraft assembly facility.</title>
        <authorList>
            <person name="Teixeira M."/>
            <person name="Chander A.M."/>
            <person name="Stajich J.E."/>
            <person name="Venkateswaran K."/>
        </authorList>
    </citation>
    <scope>NUCLEOTIDE SEQUENCE [LARGE SCALE GENOMIC DNA]</scope>
    <source>
        <strain evidence="2 3">FJI-L2-BK-P2</strain>
    </source>
</reference>
<evidence type="ECO:0000256" key="1">
    <source>
        <dbReference type="SAM" id="MobiDB-lite"/>
    </source>
</evidence>